<dbReference type="AlphaFoldDB" id="A0A8J6P9Y9"/>
<name>A0A8J6P9Y9_9FLAO</name>
<evidence type="ECO:0000313" key="2">
    <source>
        <dbReference type="Proteomes" id="UP000652681"/>
    </source>
</evidence>
<organism evidence="1 2">
    <name type="scientific">Taishania pollutisoli</name>
    <dbReference type="NCBI Taxonomy" id="2766479"/>
    <lineage>
        <taxon>Bacteria</taxon>
        <taxon>Pseudomonadati</taxon>
        <taxon>Bacteroidota</taxon>
        <taxon>Flavobacteriia</taxon>
        <taxon>Flavobacteriales</taxon>
        <taxon>Crocinitomicaceae</taxon>
        <taxon>Taishania</taxon>
    </lineage>
</organism>
<proteinExistence type="predicted"/>
<dbReference type="RefSeq" id="WP_163490586.1">
    <property type="nucleotide sequence ID" value="NZ_JACVEL010000001.1"/>
</dbReference>
<dbReference type="EMBL" id="JACVEL010000001">
    <property type="protein sequence ID" value="MBC9811398.1"/>
    <property type="molecule type" value="Genomic_DNA"/>
</dbReference>
<sequence>MKTAEANQKLDAIVEKVEKKGISAPNLVEDLRELREVALKEQDPLVTKVLRLTYEYLSANDAFDVEAQYDEDEDGNEYPIEVEDKENLLYLLNLLKNAEHKINREEIKDYRTALKEELY</sequence>
<keyword evidence="2" id="KW-1185">Reference proteome</keyword>
<gene>
    <name evidence="1" type="ORF">H9Y05_02815</name>
</gene>
<reference evidence="1" key="1">
    <citation type="submission" date="2020-09" db="EMBL/GenBank/DDBJ databases">
        <title>Taishania pollutisoli gen. nov., sp. nov., Isolated from Tetrabromobisphenol A-Contaminated Soil.</title>
        <authorList>
            <person name="Chen Q."/>
        </authorList>
    </citation>
    <scope>NUCLEOTIDE SEQUENCE</scope>
    <source>
        <strain evidence="1">CZZ-1</strain>
    </source>
</reference>
<comment type="caution">
    <text evidence="1">The sequence shown here is derived from an EMBL/GenBank/DDBJ whole genome shotgun (WGS) entry which is preliminary data.</text>
</comment>
<accession>A0A8J6P9Y9</accession>
<evidence type="ECO:0000313" key="1">
    <source>
        <dbReference type="EMBL" id="MBC9811398.1"/>
    </source>
</evidence>
<protein>
    <submittedName>
        <fullName evidence="1">Uncharacterized protein</fullName>
    </submittedName>
</protein>
<dbReference type="Proteomes" id="UP000652681">
    <property type="component" value="Unassembled WGS sequence"/>
</dbReference>